<feature type="site" description="Transition state stabilizer" evidence="9">
    <location>
        <position position="34"/>
    </location>
</feature>
<comment type="subunit">
    <text evidence="4 9">Homotrimer.</text>
</comment>
<dbReference type="PANTHER" id="PTHR43181">
    <property type="entry name" value="2-C-METHYL-D-ERYTHRITOL 2,4-CYCLODIPHOSPHATE SYNTHASE, CHLOROPLASTIC"/>
    <property type="match status" value="1"/>
</dbReference>
<dbReference type="PROSITE" id="PS01350">
    <property type="entry name" value="ISPF"/>
    <property type="match status" value="1"/>
</dbReference>
<evidence type="ECO:0000256" key="2">
    <source>
        <dbReference type="ARBA" id="ARBA00004709"/>
    </source>
</evidence>
<feature type="binding site" evidence="9">
    <location>
        <position position="8"/>
    </location>
    <ligand>
        <name>a divalent metal cation</name>
        <dbReference type="ChEBI" id="CHEBI:60240"/>
    </ligand>
</feature>
<sequence length="159" mass="16813">MRIGHGYDVHKFGGDGPIVIGGVKIDYEQGLLAHSDGDVLIHALCDALLGAAAMGDIGQHFPDTDDAYANADSRNLLRHVIQLLADAGYALGNADMTIIAQAPKMAPHIHSMREALADDCRCAISDINVKATTTEKLGFTGRKEGIAAHAVVLLTRVTT</sequence>
<dbReference type="EMBL" id="JAATNW010000005">
    <property type="protein sequence ID" value="NMH60309.1"/>
    <property type="molecule type" value="Genomic_DNA"/>
</dbReference>
<evidence type="ECO:0000256" key="4">
    <source>
        <dbReference type="ARBA" id="ARBA00011233"/>
    </source>
</evidence>
<feature type="binding site" evidence="9">
    <location>
        <begin position="34"/>
        <end position="35"/>
    </location>
    <ligand>
        <name>4-CDP-2-C-methyl-D-erythritol 2-phosphate</name>
        <dbReference type="ChEBI" id="CHEBI:57919"/>
    </ligand>
</feature>
<feature type="binding site" evidence="9">
    <location>
        <position position="10"/>
    </location>
    <ligand>
        <name>a divalent metal cation</name>
        <dbReference type="ChEBI" id="CHEBI:60240"/>
    </ligand>
</feature>
<gene>
    <name evidence="9 12" type="primary">ispF</name>
    <name evidence="12" type="ORF">HCJ96_09790</name>
</gene>
<comment type="catalytic activity">
    <reaction evidence="1 9 10">
        <text>4-CDP-2-C-methyl-D-erythritol 2-phosphate = 2-C-methyl-D-erythritol 2,4-cyclic diphosphate + CMP</text>
        <dbReference type="Rhea" id="RHEA:23864"/>
        <dbReference type="ChEBI" id="CHEBI:57919"/>
        <dbReference type="ChEBI" id="CHEBI:58483"/>
        <dbReference type="ChEBI" id="CHEBI:60377"/>
        <dbReference type="EC" id="4.6.1.12"/>
    </reaction>
</comment>
<dbReference type="SUPFAM" id="SSF69765">
    <property type="entry name" value="IpsF-like"/>
    <property type="match status" value="1"/>
</dbReference>
<evidence type="ECO:0000256" key="6">
    <source>
        <dbReference type="ARBA" id="ARBA00022723"/>
    </source>
</evidence>
<dbReference type="RefSeq" id="WP_169210874.1">
    <property type="nucleotide sequence ID" value="NZ_JAATNW010000005.1"/>
</dbReference>
<evidence type="ECO:0000256" key="7">
    <source>
        <dbReference type="ARBA" id="ARBA00023229"/>
    </source>
</evidence>
<feature type="binding site" evidence="9">
    <location>
        <begin position="100"/>
        <end position="106"/>
    </location>
    <ligand>
        <name>4-CDP-2-C-methyl-D-erythritol 2-phosphate</name>
        <dbReference type="ChEBI" id="CHEBI:57919"/>
    </ligand>
</feature>
<feature type="binding site" evidence="9">
    <location>
        <position position="42"/>
    </location>
    <ligand>
        <name>a divalent metal cation</name>
        <dbReference type="ChEBI" id="CHEBI:60240"/>
    </ligand>
</feature>
<feature type="binding site" evidence="9">
    <location>
        <position position="139"/>
    </location>
    <ligand>
        <name>4-CDP-2-C-methyl-D-erythritol 2-phosphate</name>
        <dbReference type="ChEBI" id="CHEBI:57919"/>
    </ligand>
</feature>
<feature type="binding site" evidence="9">
    <location>
        <position position="142"/>
    </location>
    <ligand>
        <name>4-CDP-2-C-methyl-D-erythritol 2-phosphate</name>
        <dbReference type="ChEBI" id="CHEBI:57919"/>
    </ligand>
</feature>
<feature type="binding site" evidence="9">
    <location>
        <begin position="56"/>
        <end position="58"/>
    </location>
    <ligand>
        <name>4-CDP-2-C-methyl-D-erythritol 2-phosphate</name>
        <dbReference type="ChEBI" id="CHEBI:57919"/>
    </ligand>
</feature>
<dbReference type="InterPro" id="IPR003526">
    <property type="entry name" value="MECDP_synthase"/>
</dbReference>
<reference evidence="12 13" key="1">
    <citation type="submission" date="2020-03" db="EMBL/GenBank/DDBJ databases">
        <title>Alteromonas ponticola sp. nov., isolated from seawater.</title>
        <authorList>
            <person name="Yoon J.-H."/>
            <person name="Kim Y.-O."/>
        </authorList>
    </citation>
    <scope>NUCLEOTIDE SEQUENCE [LARGE SCALE GENOMIC DNA]</scope>
    <source>
        <strain evidence="12 13">MYP5</strain>
    </source>
</reference>
<keyword evidence="6 9" id="KW-0479">Metal-binding</keyword>
<proteinExistence type="inferred from homology"/>
<dbReference type="NCBIfam" id="TIGR00151">
    <property type="entry name" value="ispF"/>
    <property type="match status" value="1"/>
</dbReference>
<keyword evidence="13" id="KW-1185">Reference proteome</keyword>
<comment type="similarity">
    <text evidence="3 9 10">Belongs to the IspF family.</text>
</comment>
<name>A0ABX1R2I8_9ALTE</name>
<evidence type="ECO:0000313" key="12">
    <source>
        <dbReference type="EMBL" id="NMH60309.1"/>
    </source>
</evidence>
<dbReference type="Pfam" id="PF02542">
    <property type="entry name" value="YgbB"/>
    <property type="match status" value="1"/>
</dbReference>
<feature type="binding site" evidence="9">
    <location>
        <begin position="132"/>
        <end position="135"/>
    </location>
    <ligand>
        <name>4-CDP-2-C-methyl-D-erythritol 2-phosphate</name>
        <dbReference type="ChEBI" id="CHEBI:57919"/>
    </ligand>
</feature>
<dbReference type="PANTHER" id="PTHR43181:SF1">
    <property type="entry name" value="2-C-METHYL-D-ERYTHRITOL 2,4-CYCLODIPHOSPHATE SYNTHASE, CHLOROPLASTIC"/>
    <property type="match status" value="1"/>
</dbReference>
<dbReference type="Proteomes" id="UP000709336">
    <property type="component" value="Unassembled WGS sequence"/>
</dbReference>
<dbReference type="InterPro" id="IPR036571">
    <property type="entry name" value="MECDP_synthase_sf"/>
</dbReference>
<comment type="pathway">
    <text evidence="2 9">Isoprenoid biosynthesis; isopentenyl diphosphate biosynthesis via DXP pathway; isopentenyl diphosphate from 1-deoxy-D-xylulose 5-phosphate: step 4/6.</text>
</comment>
<feature type="domain" description="2-C-methyl-D-erythritol 2,4-cyclodiphosphate synthase" evidence="11">
    <location>
        <begin position="1"/>
        <end position="154"/>
    </location>
</feature>
<evidence type="ECO:0000256" key="1">
    <source>
        <dbReference type="ARBA" id="ARBA00000200"/>
    </source>
</evidence>
<keyword evidence="7 9" id="KW-0414">Isoprene biosynthesis</keyword>
<feature type="binding site" evidence="9">
    <location>
        <begin position="8"/>
        <end position="10"/>
    </location>
    <ligand>
        <name>4-CDP-2-C-methyl-D-erythritol 2-phosphate</name>
        <dbReference type="ChEBI" id="CHEBI:57919"/>
    </ligand>
</feature>
<dbReference type="CDD" id="cd00554">
    <property type="entry name" value="MECDP_synthase"/>
    <property type="match status" value="1"/>
</dbReference>
<comment type="cofactor">
    <cofactor evidence="9">
        <name>a divalent metal cation</name>
        <dbReference type="ChEBI" id="CHEBI:60240"/>
    </cofactor>
    <text evidence="9">Binds 1 divalent metal cation per subunit.</text>
</comment>
<evidence type="ECO:0000259" key="11">
    <source>
        <dbReference type="Pfam" id="PF02542"/>
    </source>
</evidence>
<evidence type="ECO:0000256" key="3">
    <source>
        <dbReference type="ARBA" id="ARBA00008480"/>
    </source>
</evidence>
<organism evidence="12 13">
    <name type="scientific">Alteromonas ponticola</name>
    <dbReference type="NCBI Taxonomy" id="2720613"/>
    <lineage>
        <taxon>Bacteria</taxon>
        <taxon>Pseudomonadati</taxon>
        <taxon>Pseudomonadota</taxon>
        <taxon>Gammaproteobacteria</taxon>
        <taxon>Alteromonadales</taxon>
        <taxon>Alteromonadaceae</taxon>
        <taxon>Alteromonas/Salinimonas group</taxon>
        <taxon>Alteromonas</taxon>
    </lineage>
</organism>
<comment type="caution">
    <text evidence="12">The sequence shown here is derived from an EMBL/GenBank/DDBJ whole genome shotgun (WGS) entry which is preliminary data.</text>
</comment>
<evidence type="ECO:0000256" key="10">
    <source>
        <dbReference type="RuleBase" id="RU004395"/>
    </source>
</evidence>
<accession>A0ABX1R2I8</accession>
<feature type="site" description="Transition state stabilizer" evidence="9">
    <location>
        <position position="133"/>
    </location>
</feature>
<dbReference type="Gene3D" id="3.30.1330.50">
    <property type="entry name" value="2-C-methyl-D-erythritol 2,4-cyclodiphosphate synthase"/>
    <property type="match status" value="1"/>
</dbReference>
<evidence type="ECO:0000313" key="13">
    <source>
        <dbReference type="Proteomes" id="UP000709336"/>
    </source>
</evidence>
<dbReference type="EC" id="4.6.1.12" evidence="5 9"/>
<evidence type="ECO:0000256" key="8">
    <source>
        <dbReference type="ARBA" id="ARBA00023239"/>
    </source>
</evidence>
<protein>
    <recommendedName>
        <fullName evidence="5 9">2-C-methyl-D-erythritol 2,4-cyclodiphosphate synthase</fullName>
        <shortName evidence="9">MECDP-synthase</shortName>
        <shortName evidence="9">MECPP-synthase</shortName>
        <shortName evidence="9">MECPS</shortName>
        <ecNumber evidence="5 9">4.6.1.12</ecNumber>
    </recommendedName>
</protein>
<keyword evidence="8 9" id="KW-0456">Lyase</keyword>
<evidence type="ECO:0000256" key="5">
    <source>
        <dbReference type="ARBA" id="ARBA00012579"/>
    </source>
</evidence>
<evidence type="ECO:0000256" key="9">
    <source>
        <dbReference type="HAMAP-Rule" id="MF_00107"/>
    </source>
</evidence>
<dbReference type="GO" id="GO:0008685">
    <property type="term" value="F:2-C-methyl-D-erythritol 2,4-cyclodiphosphate synthase activity"/>
    <property type="evidence" value="ECO:0007669"/>
    <property type="project" value="UniProtKB-EC"/>
</dbReference>
<comment type="function">
    <text evidence="9">Involved in the biosynthesis of isopentenyl diphosphate (IPP) and dimethylallyl diphosphate (DMAPP), two major building blocks of isoprenoid compounds. Catalyzes the conversion of 4-diphosphocytidyl-2-C-methyl-D-erythritol 2-phosphate (CDP-ME2P) to 2-C-methyl-D-erythritol 2,4-cyclodiphosphate (ME-CPP) with a corresponding release of cytidine 5-monophosphate (CMP).</text>
</comment>
<dbReference type="InterPro" id="IPR020555">
    <property type="entry name" value="MECDP_synthase_CS"/>
</dbReference>
<feature type="binding site" evidence="9">
    <location>
        <begin position="61"/>
        <end position="65"/>
    </location>
    <ligand>
        <name>4-CDP-2-C-methyl-D-erythritol 2-phosphate</name>
        <dbReference type="ChEBI" id="CHEBI:57919"/>
    </ligand>
</feature>
<dbReference type="HAMAP" id="MF_00107">
    <property type="entry name" value="IspF"/>
    <property type="match status" value="1"/>
</dbReference>